<accession>A0AAV7L9J6</accession>
<keyword evidence="3" id="KW-1185">Reference proteome</keyword>
<reference evidence="2" key="1">
    <citation type="journal article" date="2022" name="bioRxiv">
        <title>Sequencing and chromosome-scale assembly of the giantPleurodeles waltlgenome.</title>
        <authorList>
            <person name="Brown T."/>
            <person name="Elewa A."/>
            <person name="Iarovenko S."/>
            <person name="Subramanian E."/>
            <person name="Araus A.J."/>
            <person name="Petzold A."/>
            <person name="Susuki M."/>
            <person name="Suzuki K.-i.T."/>
            <person name="Hayashi T."/>
            <person name="Toyoda A."/>
            <person name="Oliveira C."/>
            <person name="Osipova E."/>
            <person name="Leigh N.D."/>
            <person name="Simon A."/>
            <person name="Yun M.H."/>
        </authorList>
    </citation>
    <scope>NUCLEOTIDE SEQUENCE</scope>
    <source>
        <strain evidence="2">20211129_DDA</strain>
        <tissue evidence="2">Liver</tissue>
    </source>
</reference>
<proteinExistence type="predicted"/>
<name>A0AAV7L9J6_PLEWA</name>
<gene>
    <name evidence="2" type="ORF">NDU88_001356</name>
</gene>
<dbReference type="EMBL" id="JANPWB010000015">
    <property type="protein sequence ID" value="KAJ1088197.1"/>
    <property type="molecule type" value="Genomic_DNA"/>
</dbReference>
<organism evidence="2 3">
    <name type="scientific">Pleurodeles waltl</name>
    <name type="common">Iberian ribbed newt</name>
    <dbReference type="NCBI Taxonomy" id="8319"/>
    <lineage>
        <taxon>Eukaryota</taxon>
        <taxon>Metazoa</taxon>
        <taxon>Chordata</taxon>
        <taxon>Craniata</taxon>
        <taxon>Vertebrata</taxon>
        <taxon>Euteleostomi</taxon>
        <taxon>Amphibia</taxon>
        <taxon>Batrachia</taxon>
        <taxon>Caudata</taxon>
        <taxon>Salamandroidea</taxon>
        <taxon>Salamandridae</taxon>
        <taxon>Pleurodelinae</taxon>
        <taxon>Pleurodeles</taxon>
    </lineage>
</organism>
<evidence type="ECO:0000313" key="2">
    <source>
        <dbReference type="EMBL" id="KAJ1088197.1"/>
    </source>
</evidence>
<dbReference type="Proteomes" id="UP001066276">
    <property type="component" value="Chromosome 11"/>
</dbReference>
<comment type="caution">
    <text evidence="2">The sequence shown here is derived from an EMBL/GenBank/DDBJ whole genome shotgun (WGS) entry which is preliminary data.</text>
</comment>
<feature type="region of interest" description="Disordered" evidence="1">
    <location>
        <begin position="50"/>
        <end position="78"/>
    </location>
</feature>
<evidence type="ECO:0000256" key="1">
    <source>
        <dbReference type="SAM" id="MobiDB-lite"/>
    </source>
</evidence>
<evidence type="ECO:0000313" key="3">
    <source>
        <dbReference type="Proteomes" id="UP001066276"/>
    </source>
</evidence>
<protein>
    <submittedName>
        <fullName evidence="2">Uncharacterized protein</fullName>
    </submittedName>
</protein>
<dbReference type="AlphaFoldDB" id="A0AAV7L9J6"/>
<sequence>MPTALVAASKFAENAHVTTFPGSSGTFLETLLVLTLPGFPRRGILAEPLRTRRSSSAARPQCWSLPPDASPGPRSSRVSEISAAAQHIQPIAVCVCHAPRNGGRRV</sequence>